<dbReference type="Gene3D" id="3.40.50.150">
    <property type="entry name" value="Vaccinia Virus protein VP39"/>
    <property type="match status" value="1"/>
</dbReference>
<evidence type="ECO:0000259" key="2">
    <source>
        <dbReference type="Pfam" id="PF13649"/>
    </source>
</evidence>
<dbReference type="EMBL" id="JBHTMB010000127">
    <property type="protein sequence ID" value="MFD1234366.1"/>
    <property type="molecule type" value="Genomic_DNA"/>
</dbReference>
<feature type="compositionally biased region" description="Basic and acidic residues" evidence="1">
    <location>
        <begin position="177"/>
        <end position="196"/>
    </location>
</feature>
<dbReference type="GO" id="GO:0008168">
    <property type="term" value="F:methyltransferase activity"/>
    <property type="evidence" value="ECO:0007669"/>
    <property type="project" value="UniProtKB-KW"/>
</dbReference>
<dbReference type="PANTHER" id="PTHR42912">
    <property type="entry name" value="METHYLTRANSFERASE"/>
    <property type="match status" value="1"/>
</dbReference>
<keyword evidence="3" id="KW-0808">Transferase</keyword>
<evidence type="ECO:0000313" key="3">
    <source>
        <dbReference type="EMBL" id="MFD1234366.1"/>
    </source>
</evidence>
<organism evidence="3 4">
    <name type="scientific">Pseudonocardia benzenivorans</name>
    <dbReference type="NCBI Taxonomy" id="228005"/>
    <lineage>
        <taxon>Bacteria</taxon>
        <taxon>Bacillati</taxon>
        <taxon>Actinomycetota</taxon>
        <taxon>Actinomycetes</taxon>
        <taxon>Pseudonocardiales</taxon>
        <taxon>Pseudonocardiaceae</taxon>
        <taxon>Pseudonocardia</taxon>
    </lineage>
</organism>
<dbReference type="GO" id="GO:0032259">
    <property type="term" value="P:methylation"/>
    <property type="evidence" value="ECO:0007669"/>
    <property type="project" value="UniProtKB-KW"/>
</dbReference>
<protein>
    <submittedName>
        <fullName evidence="3">Class I SAM-dependent methyltransferase</fullName>
        <ecNumber evidence="3">2.1.1.-</ecNumber>
    </submittedName>
</protein>
<dbReference type="InterPro" id="IPR041698">
    <property type="entry name" value="Methyltransf_25"/>
</dbReference>
<keyword evidence="4" id="KW-1185">Reference proteome</keyword>
<dbReference type="InterPro" id="IPR050508">
    <property type="entry name" value="Methyltransf_Superfamily"/>
</dbReference>
<dbReference type="InterPro" id="IPR029063">
    <property type="entry name" value="SAM-dependent_MTases_sf"/>
</dbReference>
<dbReference type="Pfam" id="PF13649">
    <property type="entry name" value="Methyltransf_25"/>
    <property type="match status" value="1"/>
</dbReference>
<feature type="region of interest" description="Disordered" evidence="1">
    <location>
        <begin position="174"/>
        <end position="196"/>
    </location>
</feature>
<evidence type="ECO:0000256" key="1">
    <source>
        <dbReference type="SAM" id="MobiDB-lite"/>
    </source>
</evidence>
<dbReference type="SUPFAM" id="SSF53335">
    <property type="entry name" value="S-adenosyl-L-methionine-dependent methyltransferases"/>
    <property type="match status" value="1"/>
</dbReference>
<dbReference type="PANTHER" id="PTHR42912:SF95">
    <property type="entry name" value="METHYLTRANSFERASE TYPE 11 DOMAIN-CONTAINING PROTEIN"/>
    <property type="match status" value="1"/>
</dbReference>
<name>A0ABW3VHQ2_9PSEU</name>
<keyword evidence="3" id="KW-0489">Methyltransferase</keyword>
<dbReference type="CDD" id="cd02440">
    <property type="entry name" value="AdoMet_MTases"/>
    <property type="match status" value="1"/>
</dbReference>
<dbReference type="RefSeq" id="WP_346092094.1">
    <property type="nucleotide sequence ID" value="NZ_BAABKS010000051.1"/>
</dbReference>
<accession>A0ABW3VHQ2</accession>
<reference evidence="4" key="1">
    <citation type="journal article" date="2019" name="Int. J. Syst. Evol. Microbiol.">
        <title>The Global Catalogue of Microorganisms (GCM) 10K type strain sequencing project: providing services to taxonomists for standard genome sequencing and annotation.</title>
        <authorList>
            <consortium name="The Broad Institute Genomics Platform"/>
            <consortium name="The Broad Institute Genome Sequencing Center for Infectious Disease"/>
            <person name="Wu L."/>
            <person name="Ma J."/>
        </authorList>
    </citation>
    <scope>NUCLEOTIDE SEQUENCE [LARGE SCALE GENOMIC DNA]</scope>
    <source>
        <strain evidence="4">CCUG 49018</strain>
    </source>
</reference>
<proteinExistence type="predicted"/>
<evidence type="ECO:0000313" key="4">
    <source>
        <dbReference type="Proteomes" id="UP001597182"/>
    </source>
</evidence>
<comment type="caution">
    <text evidence="3">The sequence shown here is derived from an EMBL/GenBank/DDBJ whole genome shotgun (WGS) entry which is preliminary data.</text>
</comment>
<dbReference type="EC" id="2.1.1.-" evidence="3"/>
<dbReference type="Proteomes" id="UP001597182">
    <property type="component" value="Unassembled WGS sequence"/>
</dbReference>
<gene>
    <name evidence="3" type="ORF">ACFQ34_13835</name>
</gene>
<sequence>MTAATTAREYLPAMADPRLLPFYDRFSRFLGARDAHWRLLVQAGIEPGTRVLEVGCGTGNLTILAAQAEPAAVVTGIDPDPGAIARANRKARAAGVQVTHRHGFAEDLPLGDGSVDRVLSSFMLHHVAAADRVTALREARRVLAPGGRLHVVDIDRGEVVPLARVLSRIAAGHLRGHGGEGHGHGHGHGQAEGRGEGPDVAALLAEAGFDRVVRLGAGDSRLGGFTFWRAERDA</sequence>
<feature type="domain" description="Methyltransferase" evidence="2">
    <location>
        <begin position="51"/>
        <end position="147"/>
    </location>
</feature>